<evidence type="ECO:0000256" key="1">
    <source>
        <dbReference type="ARBA" id="ARBA00022723"/>
    </source>
</evidence>
<evidence type="ECO:0000313" key="4">
    <source>
        <dbReference type="EMBL" id="DAD48114.1"/>
    </source>
</evidence>
<feature type="domain" description="Fe2OG dioxygenase" evidence="3">
    <location>
        <begin position="29"/>
        <end position="132"/>
    </location>
</feature>
<dbReference type="EMBL" id="DUZY01000008">
    <property type="protein sequence ID" value="DAD48114.1"/>
    <property type="molecule type" value="Genomic_DNA"/>
</dbReference>
<keyword evidence="1" id="KW-0479">Metal-binding</keyword>
<dbReference type="PROSITE" id="PS51471">
    <property type="entry name" value="FE2OG_OXY"/>
    <property type="match status" value="1"/>
</dbReference>
<evidence type="ECO:0000256" key="2">
    <source>
        <dbReference type="ARBA" id="ARBA00023004"/>
    </source>
</evidence>
<gene>
    <name evidence="4" type="ORF">HUJ06_018051</name>
</gene>
<comment type="caution">
    <text evidence="4">The sequence shown here is derived from an EMBL/GenBank/DDBJ whole genome shotgun (WGS) entry which is preliminary data.</text>
</comment>
<dbReference type="GO" id="GO:0046872">
    <property type="term" value="F:metal ion binding"/>
    <property type="evidence" value="ECO:0007669"/>
    <property type="project" value="UniProtKB-KW"/>
</dbReference>
<keyword evidence="2" id="KW-0408">Iron</keyword>
<dbReference type="AlphaFoldDB" id="A0A822ZQ52"/>
<evidence type="ECO:0000259" key="3">
    <source>
        <dbReference type="PROSITE" id="PS51471"/>
    </source>
</evidence>
<protein>
    <recommendedName>
        <fullName evidence="3">Fe2OG dioxygenase domain-containing protein</fullName>
    </recommendedName>
</protein>
<keyword evidence="5" id="KW-1185">Reference proteome</keyword>
<dbReference type="Pfam" id="PF03171">
    <property type="entry name" value="2OG-FeII_Oxy"/>
    <property type="match status" value="1"/>
</dbReference>
<organism evidence="4 5">
    <name type="scientific">Nelumbo nucifera</name>
    <name type="common">Sacred lotus</name>
    <dbReference type="NCBI Taxonomy" id="4432"/>
    <lineage>
        <taxon>Eukaryota</taxon>
        <taxon>Viridiplantae</taxon>
        <taxon>Streptophyta</taxon>
        <taxon>Embryophyta</taxon>
        <taxon>Tracheophyta</taxon>
        <taxon>Spermatophyta</taxon>
        <taxon>Magnoliopsida</taxon>
        <taxon>Proteales</taxon>
        <taxon>Nelumbonaceae</taxon>
        <taxon>Nelumbo</taxon>
    </lineage>
</organism>
<dbReference type="Gene3D" id="2.60.120.330">
    <property type="entry name" value="B-lactam Antibiotic, Isopenicillin N Synthase, Chain"/>
    <property type="match status" value="1"/>
</dbReference>
<dbReference type="PANTHER" id="PTHR47991">
    <property type="entry name" value="OXOGLUTARATE/IRON-DEPENDENT DIOXYGENASE"/>
    <property type="match status" value="1"/>
</dbReference>
<dbReference type="InterPro" id="IPR044861">
    <property type="entry name" value="IPNS-like_FE2OG_OXY"/>
</dbReference>
<proteinExistence type="predicted"/>
<sequence>MEINKLAMSMLMQMAKALKMKDEEMAEFFEDGMQGMGMNYYPPCPQPDLVIGVTPHSDAGGLTILLQVNETEGLQIKKQRTWIPVKPLPNAFIINIGDCLEIVTNGAYRSIEHRVTVNSEKERISIAAFHRPKLEGEIGPAPSLVNPHAPALFSRIGVKEYFKQFFSRELHGKTNFDLMRVQNDQGNYI</sequence>
<dbReference type="Proteomes" id="UP000607653">
    <property type="component" value="Unassembled WGS sequence"/>
</dbReference>
<dbReference type="SUPFAM" id="SSF51197">
    <property type="entry name" value="Clavaminate synthase-like"/>
    <property type="match status" value="1"/>
</dbReference>
<dbReference type="InterPro" id="IPR050295">
    <property type="entry name" value="Plant_2OG-oxidoreductases"/>
</dbReference>
<reference evidence="4 5" key="1">
    <citation type="journal article" date="2020" name="Mol. Biol. Evol.">
        <title>Distinct Expression and Methylation Patterns for Genes with Different Fates following a Single Whole-Genome Duplication in Flowering Plants.</title>
        <authorList>
            <person name="Shi T."/>
            <person name="Rahmani R.S."/>
            <person name="Gugger P.F."/>
            <person name="Wang M."/>
            <person name="Li H."/>
            <person name="Zhang Y."/>
            <person name="Li Z."/>
            <person name="Wang Q."/>
            <person name="Van de Peer Y."/>
            <person name="Marchal K."/>
            <person name="Chen J."/>
        </authorList>
    </citation>
    <scope>NUCLEOTIDE SEQUENCE [LARGE SCALE GENOMIC DNA]</scope>
    <source>
        <tissue evidence="4">Leaf</tissue>
    </source>
</reference>
<dbReference type="InterPro" id="IPR027443">
    <property type="entry name" value="IPNS-like_sf"/>
</dbReference>
<accession>A0A822ZQ52</accession>
<dbReference type="InterPro" id="IPR005123">
    <property type="entry name" value="Oxoglu/Fe-dep_dioxygenase_dom"/>
</dbReference>
<name>A0A822ZQ52_NELNU</name>
<evidence type="ECO:0000313" key="5">
    <source>
        <dbReference type="Proteomes" id="UP000607653"/>
    </source>
</evidence>